<organism evidence="4">
    <name type="scientific">bioreactor metagenome</name>
    <dbReference type="NCBI Taxonomy" id="1076179"/>
    <lineage>
        <taxon>unclassified sequences</taxon>
        <taxon>metagenomes</taxon>
        <taxon>ecological metagenomes</taxon>
    </lineage>
</organism>
<name>A0A644WU78_9ZZZZ</name>
<accession>A0A644WU78</accession>
<dbReference type="GO" id="GO:0046677">
    <property type="term" value="P:response to antibiotic"/>
    <property type="evidence" value="ECO:0007669"/>
    <property type="project" value="InterPro"/>
</dbReference>
<dbReference type="PANTHER" id="PTHR11104:SF0">
    <property type="entry name" value="SPBETA PROPHAGE-DERIVED AMINOGLYCOSIDE N(3')-ACETYLTRANSFERASE-LIKE PROTEIN YOKD"/>
    <property type="match status" value="1"/>
</dbReference>
<keyword evidence="2" id="KW-0808">Transferase</keyword>
<protein>
    <recommendedName>
        <fullName evidence="5">Aminoglycoside N(3)-acetyltransferase</fullName>
    </recommendedName>
</protein>
<gene>
    <name evidence="4" type="ORF">SDC9_53791</name>
</gene>
<keyword evidence="3" id="KW-0012">Acyltransferase</keyword>
<dbReference type="PANTHER" id="PTHR11104">
    <property type="entry name" value="AMINOGLYCOSIDE N3-ACETYLTRANSFERASE"/>
    <property type="match status" value="1"/>
</dbReference>
<dbReference type="AlphaFoldDB" id="A0A644WU78"/>
<evidence type="ECO:0000313" key="4">
    <source>
        <dbReference type="EMBL" id="MPM07485.1"/>
    </source>
</evidence>
<dbReference type="GO" id="GO:0008080">
    <property type="term" value="F:N-acetyltransferase activity"/>
    <property type="evidence" value="ECO:0007669"/>
    <property type="project" value="InterPro"/>
</dbReference>
<reference evidence="4" key="1">
    <citation type="submission" date="2019-08" db="EMBL/GenBank/DDBJ databases">
        <authorList>
            <person name="Kucharzyk K."/>
            <person name="Murdoch R.W."/>
            <person name="Higgins S."/>
            <person name="Loffler F."/>
        </authorList>
    </citation>
    <scope>NUCLEOTIDE SEQUENCE</scope>
</reference>
<evidence type="ECO:0008006" key="5">
    <source>
        <dbReference type="Google" id="ProtNLM"/>
    </source>
</evidence>
<comment type="similarity">
    <text evidence="1">Belongs to the antibiotic N-acetyltransferase family.</text>
</comment>
<evidence type="ECO:0000256" key="1">
    <source>
        <dbReference type="ARBA" id="ARBA00006383"/>
    </source>
</evidence>
<dbReference type="InterPro" id="IPR028345">
    <property type="entry name" value="Antibiotic_NAT-like"/>
</dbReference>
<dbReference type="InterPro" id="IPR003679">
    <property type="entry name" value="Amioglycoside_AcTrfase"/>
</dbReference>
<dbReference type="SUPFAM" id="SSF110710">
    <property type="entry name" value="TTHA0583/YokD-like"/>
    <property type="match status" value="1"/>
</dbReference>
<dbReference type="EMBL" id="VSSQ01001341">
    <property type="protein sequence ID" value="MPM07485.1"/>
    <property type="molecule type" value="Genomic_DNA"/>
</dbReference>
<comment type="caution">
    <text evidence="4">The sequence shown here is derived from an EMBL/GenBank/DDBJ whole genome shotgun (WGS) entry which is preliminary data.</text>
</comment>
<evidence type="ECO:0000256" key="2">
    <source>
        <dbReference type="ARBA" id="ARBA00022679"/>
    </source>
</evidence>
<dbReference type="Pfam" id="PF02522">
    <property type="entry name" value="Antibiotic_NAT"/>
    <property type="match status" value="1"/>
</dbReference>
<proteinExistence type="inferred from homology"/>
<sequence>MEECCPPACAGIPGTTGQMFVSLQILTYEPSYSNWCILVTGFTPLIMPLRYGMMLCMHTKQSLLSDLKNLGLDPKGTTLAHFSYKSLGDVEGGAQTVVDAMVEYMRDGLMVFPTHTWANVNDDQPYYSVNETEVCIGIIPELARKTPDGIRSAHPTHSVVAFGKEAEAFTNGDHLYTTPCPREGAWGKLLDRNATILLVGVGLNRDTFIHGVEEWLDIPNRINEKKRMLFIRLADGTLVPRPNSGHVGHVAENFPRVETILKERGILSEGKLGDAKVLYHKTQPLTRLLNELLAKNPDLFGER</sequence>
<evidence type="ECO:0000256" key="3">
    <source>
        <dbReference type="ARBA" id="ARBA00023315"/>
    </source>
</evidence>